<accession>A0A2M7G1P1</accession>
<gene>
    <name evidence="1" type="ORF">COW36_17680</name>
</gene>
<evidence type="ECO:0000313" key="1">
    <source>
        <dbReference type="EMBL" id="PIW15250.1"/>
    </source>
</evidence>
<dbReference type="AlphaFoldDB" id="A0A2M7G1P1"/>
<dbReference type="EMBL" id="PFFQ01000053">
    <property type="protein sequence ID" value="PIW15250.1"/>
    <property type="molecule type" value="Genomic_DNA"/>
</dbReference>
<evidence type="ECO:0000313" key="2">
    <source>
        <dbReference type="Proteomes" id="UP000231019"/>
    </source>
</evidence>
<name>A0A2M7G1P1_9BACT</name>
<organism evidence="1 2">
    <name type="scientific">bacterium (Candidatus Blackallbacteria) CG17_big_fil_post_rev_8_21_14_2_50_48_46</name>
    <dbReference type="NCBI Taxonomy" id="2014261"/>
    <lineage>
        <taxon>Bacteria</taxon>
        <taxon>Candidatus Blackallbacteria</taxon>
    </lineage>
</organism>
<comment type="caution">
    <text evidence="1">The sequence shown here is derived from an EMBL/GenBank/DDBJ whole genome shotgun (WGS) entry which is preliminary data.</text>
</comment>
<sequence>MHQPFQRIFPDHSREAWCRRRRLKKNNAYSLPAGDYLIFDLYPSALDDPSVIYLLIQHARSQTHLATLELSFNAENVHLRLSHEHLQSPAAPQTFELVKDTLSQESALQEELWERMQEVGWMHRELLQQPAASESSLLSEMTIQSLAAAMESLMQETHPRQWESLLDSMLGSLKHELMAAMHEHVASQNKVVSLSAVRKQKEAAQKKPD</sequence>
<dbReference type="Proteomes" id="UP000231019">
    <property type="component" value="Unassembled WGS sequence"/>
</dbReference>
<protein>
    <submittedName>
        <fullName evidence="1">Uncharacterized protein</fullName>
    </submittedName>
</protein>
<proteinExistence type="predicted"/>
<reference evidence="1 2" key="1">
    <citation type="submission" date="2017-09" db="EMBL/GenBank/DDBJ databases">
        <title>Depth-based differentiation of microbial function through sediment-hosted aquifers and enrichment of novel symbionts in the deep terrestrial subsurface.</title>
        <authorList>
            <person name="Probst A.J."/>
            <person name="Ladd B."/>
            <person name="Jarett J.K."/>
            <person name="Geller-Mcgrath D.E."/>
            <person name="Sieber C.M."/>
            <person name="Emerson J.B."/>
            <person name="Anantharaman K."/>
            <person name="Thomas B.C."/>
            <person name="Malmstrom R."/>
            <person name="Stieglmeier M."/>
            <person name="Klingl A."/>
            <person name="Woyke T."/>
            <person name="Ryan C.M."/>
            <person name="Banfield J.F."/>
        </authorList>
    </citation>
    <scope>NUCLEOTIDE SEQUENCE [LARGE SCALE GENOMIC DNA]</scope>
    <source>
        <strain evidence="1">CG17_big_fil_post_rev_8_21_14_2_50_48_46</strain>
    </source>
</reference>